<dbReference type="Gene3D" id="3.50.50.60">
    <property type="entry name" value="FAD/NAD(P)-binding domain"/>
    <property type="match status" value="2"/>
</dbReference>
<dbReference type="AlphaFoldDB" id="A0AAV5A8Z4"/>
<evidence type="ECO:0000313" key="10">
    <source>
        <dbReference type="EMBL" id="GJJ09491.1"/>
    </source>
</evidence>
<dbReference type="InterPro" id="IPR010795">
    <property type="entry name" value="Prenylcys_lyase"/>
</dbReference>
<dbReference type="InterPro" id="IPR036188">
    <property type="entry name" value="FAD/NAD-bd_sf"/>
</dbReference>
<dbReference type="PANTHER" id="PTHR15944">
    <property type="entry name" value="FARNESYLCYSTEINE LYASE"/>
    <property type="match status" value="1"/>
</dbReference>
<evidence type="ECO:0000259" key="9">
    <source>
        <dbReference type="Pfam" id="PF07156"/>
    </source>
</evidence>
<evidence type="ECO:0000313" key="11">
    <source>
        <dbReference type="Proteomes" id="UP001050691"/>
    </source>
</evidence>
<dbReference type="Pfam" id="PF07156">
    <property type="entry name" value="Prenylcys_lyase"/>
    <property type="match status" value="1"/>
</dbReference>
<dbReference type="InterPro" id="IPR017046">
    <property type="entry name" value="Prenylcysteine_Oxase1"/>
</dbReference>
<evidence type="ECO:0000256" key="1">
    <source>
        <dbReference type="ARBA" id="ARBA00001974"/>
    </source>
</evidence>
<dbReference type="Proteomes" id="UP001050691">
    <property type="component" value="Unassembled WGS sequence"/>
</dbReference>
<comment type="cofactor">
    <cofactor evidence="1">
        <name>FAD</name>
        <dbReference type="ChEBI" id="CHEBI:57692"/>
    </cofactor>
</comment>
<reference evidence="10" key="1">
    <citation type="submission" date="2021-10" db="EMBL/GenBank/DDBJ databases">
        <title>De novo Genome Assembly of Clathrus columnatus (Basidiomycota, Fungi) Using Illumina and Nanopore Sequence Data.</title>
        <authorList>
            <person name="Ogiso-Tanaka E."/>
            <person name="Itagaki H."/>
            <person name="Hosoya T."/>
            <person name="Hosaka K."/>
        </authorList>
    </citation>
    <scope>NUCLEOTIDE SEQUENCE</scope>
    <source>
        <strain evidence="10">MO-923</strain>
    </source>
</reference>
<dbReference type="GO" id="GO:0030327">
    <property type="term" value="P:prenylated protein catabolic process"/>
    <property type="evidence" value="ECO:0007669"/>
    <property type="project" value="TreeGrafter"/>
</dbReference>
<gene>
    <name evidence="10" type="ORF">Clacol_003714</name>
</gene>
<organism evidence="10 11">
    <name type="scientific">Clathrus columnatus</name>
    <dbReference type="NCBI Taxonomy" id="1419009"/>
    <lineage>
        <taxon>Eukaryota</taxon>
        <taxon>Fungi</taxon>
        <taxon>Dikarya</taxon>
        <taxon>Basidiomycota</taxon>
        <taxon>Agaricomycotina</taxon>
        <taxon>Agaricomycetes</taxon>
        <taxon>Phallomycetidae</taxon>
        <taxon>Phallales</taxon>
        <taxon>Clathraceae</taxon>
        <taxon>Clathrus</taxon>
    </lineage>
</organism>
<sequence length="520" mass="58039">MLLTSYLAILVSILPSISVTNSFQLPLQFPFFQSALKSDSVAHRVAIIGAGAGGSSAAYWLSRAADRHPEIVNLQVDVFEKESYVGGRSTIVHPHNSNVYDGVELGASLFVPTNKNLHRAVKEFNLSLISFEDENGEMGIWDGKSFRFRITQRNGSYSWWDMLRMLFRYGLTTSKNAQALVDQAMNSFLNVYDTAFPEWTTVSDLASSLNLTDLTGQTIGTYMIEKGISKIYIDEIVEGNRLRRLIMCSILESLSPACTRVNYAHNVTDIHAIEGLVSQATNGAGGVQGGNYQIFQEFLTRSSATTYLKIAVTHLVRKENTWVLTTSSGESRVYDSVILATPYHHSGISITPLIESIPQQTYVHLYVTLLATGLPNPRPEYFSLDPNALSPSTILTTNVNFREGGIPPEFVSLTYHGHVKGQDGRPDEYIVKIFSLQPIKNEFLRKWDAYPLLPSNVTYAPVVPAEGLYYVNSFEPFISTMETETVSKSDFLGKSVADVRLRFLHRTWPAYCSRNYMAQV</sequence>
<feature type="signal peptide" evidence="8">
    <location>
        <begin position="1"/>
        <end position="22"/>
    </location>
</feature>
<feature type="chain" id="PRO_5043551375" description="Prenylcysteine lyase domain-containing protein" evidence="8">
    <location>
        <begin position="23"/>
        <end position="520"/>
    </location>
</feature>
<keyword evidence="5" id="KW-0274">FAD</keyword>
<dbReference type="GO" id="GO:0001735">
    <property type="term" value="F:prenylcysteine oxidase activity"/>
    <property type="evidence" value="ECO:0007669"/>
    <property type="project" value="InterPro"/>
</dbReference>
<protein>
    <recommendedName>
        <fullName evidence="9">Prenylcysteine lyase domain-containing protein</fullName>
    </recommendedName>
</protein>
<evidence type="ECO:0000256" key="3">
    <source>
        <dbReference type="ARBA" id="ARBA00022630"/>
    </source>
</evidence>
<keyword evidence="4 8" id="KW-0732">Signal</keyword>
<accession>A0AAV5A8Z4</accession>
<feature type="domain" description="Prenylcysteine lyase" evidence="9">
    <location>
        <begin position="155"/>
        <end position="487"/>
    </location>
</feature>
<keyword evidence="7" id="KW-0325">Glycoprotein</keyword>
<evidence type="ECO:0000256" key="2">
    <source>
        <dbReference type="ARBA" id="ARBA00009967"/>
    </source>
</evidence>
<comment type="similarity">
    <text evidence="2">Belongs to the prenylcysteine oxidase family.</text>
</comment>
<evidence type="ECO:0000256" key="4">
    <source>
        <dbReference type="ARBA" id="ARBA00022729"/>
    </source>
</evidence>
<evidence type="ECO:0000256" key="7">
    <source>
        <dbReference type="ARBA" id="ARBA00023180"/>
    </source>
</evidence>
<dbReference type="SUPFAM" id="SSF51905">
    <property type="entry name" value="FAD/NAD(P)-binding domain"/>
    <property type="match status" value="1"/>
</dbReference>
<evidence type="ECO:0000256" key="5">
    <source>
        <dbReference type="ARBA" id="ARBA00022827"/>
    </source>
</evidence>
<keyword evidence="6" id="KW-0560">Oxidoreductase</keyword>
<dbReference type="PANTHER" id="PTHR15944:SF0">
    <property type="entry name" value="PRENYLCYSTEINE LYASE DOMAIN-CONTAINING PROTEIN"/>
    <property type="match status" value="1"/>
</dbReference>
<dbReference type="Gene3D" id="1.10.405.20">
    <property type="match status" value="1"/>
</dbReference>
<evidence type="ECO:0000256" key="6">
    <source>
        <dbReference type="ARBA" id="ARBA00023002"/>
    </source>
</evidence>
<name>A0AAV5A8Z4_9AGAM</name>
<proteinExistence type="inferred from homology"/>
<dbReference type="Pfam" id="PF13450">
    <property type="entry name" value="NAD_binding_8"/>
    <property type="match status" value="1"/>
</dbReference>
<evidence type="ECO:0000256" key="8">
    <source>
        <dbReference type="SAM" id="SignalP"/>
    </source>
</evidence>
<keyword evidence="11" id="KW-1185">Reference proteome</keyword>
<dbReference type="EMBL" id="BPWL01000004">
    <property type="protein sequence ID" value="GJJ09491.1"/>
    <property type="molecule type" value="Genomic_DNA"/>
</dbReference>
<dbReference type="GO" id="GO:0030328">
    <property type="term" value="P:prenylcysteine catabolic process"/>
    <property type="evidence" value="ECO:0007669"/>
    <property type="project" value="InterPro"/>
</dbReference>
<keyword evidence="3" id="KW-0285">Flavoprotein</keyword>
<comment type="caution">
    <text evidence="10">The sequence shown here is derived from an EMBL/GenBank/DDBJ whole genome shotgun (WGS) entry which is preliminary data.</text>
</comment>